<sequence>MYSNGVWDLEEASEGIKPIGCKWVYKRKRMVDGKVEKYKARLVAKAHLDYEIWKMNIKTMFLNGDLEENIYMMQPNRFIEKGQEHLVTYIDKLLVKYVIQDSKKGLLLFKHGMLLSQDQCPKTTEEKDHMKVIPYAFAVGNLLYEM</sequence>
<reference evidence="1 2" key="1">
    <citation type="journal article" date="2018" name="PLoS Genet.">
        <title>Population sequencing reveals clonal diversity and ancestral inbreeding in the grapevine cultivar Chardonnay.</title>
        <authorList>
            <person name="Roach M.J."/>
            <person name="Johnson D.L."/>
            <person name="Bohlmann J."/>
            <person name="van Vuuren H.J."/>
            <person name="Jones S.J."/>
            <person name="Pretorius I.S."/>
            <person name="Schmidt S.A."/>
            <person name="Borneman A.R."/>
        </authorList>
    </citation>
    <scope>NUCLEOTIDE SEQUENCE [LARGE SCALE GENOMIC DNA]</scope>
    <source>
        <strain evidence="2">cv. Chardonnay</strain>
        <tissue evidence="1">Leaf</tissue>
    </source>
</reference>
<evidence type="ECO:0000313" key="1">
    <source>
        <dbReference type="EMBL" id="RVW78812.1"/>
    </source>
</evidence>
<comment type="caution">
    <text evidence="1">The sequence shown here is derived from an EMBL/GenBank/DDBJ whole genome shotgun (WGS) entry which is preliminary data.</text>
</comment>
<name>A0A438H2W6_VITVI</name>
<organism evidence="1 2">
    <name type="scientific">Vitis vinifera</name>
    <name type="common">Grape</name>
    <dbReference type="NCBI Taxonomy" id="29760"/>
    <lineage>
        <taxon>Eukaryota</taxon>
        <taxon>Viridiplantae</taxon>
        <taxon>Streptophyta</taxon>
        <taxon>Embryophyta</taxon>
        <taxon>Tracheophyta</taxon>
        <taxon>Spermatophyta</taxon>
        <taxon>Magnoliopsida</taxon>
        <taxon>eudicotyledons</taxon>
        <taxon>Gunneridae</taxon>
        <taxon>Pentapetalae</taxon>
        <taxon>rosids</taxon>
        <taxon>Vitales</taxon>
        <taxon>Vitaceae</taxon>
        <taxon>Viteae</taxon>
        <taxon>Vitis</taxon>
    </lineage>
</organism>
<dbReference type="AlphaFoldDB" id="A0A438H2W6"/>
<dbReference type="Proteomes" id="UP000288805">
    <property type="component" value="Unassembled WGS sequence"/>
</dbReference>
<dbReference type="EMBL" id="QGNW01000290">
    <property type="protein sequence ID" value="RVW78812.1"/>
    <property type="molecule type" value="Genomic_DNA"/>
</dbReference>
<accession>A0A438H2W6</accession>
<evidence type="ECO:0000313" key="2">
    <source>
        <dbReference type="Proteomes" id="UP000288805"/>
    </source>
</evidence>
<protein>
    <submittedName>
        <fullName evidence="1">Retrovirus-related Pol polyprotein from transposon TNT 1-94</fullName>
    </submittedName>
</protein>
<gene>
    <name evidence="1" type="primary">POLX_191</name>
    <name evidence="1" type="ORF">CK203_050980</name>
</gene>
<proteinExistence type="predicted"/>